<dbReference type="SMART" id="SM00283">
    <property type="entry name" value="MA"/>
    <property type="match status" value="1"/>
</dbReference>
<evidence type="ECO:0000259" key="6">
    <source>
        <dbReference type="PROSITE" id="PS50111"/>
    </source>
</evidence>
<gene>
    <name evidence="8" type="ORF">HNQ40_001999</name>
</gene>
<proteinExistence type="inferred from homology"/>
<dbReference type="EMBL" id="JACHGY010000001">
    <property type="protein sequence ID" value="MBB6430193.1"/>
    <property type="molecule type" value="Genomic_DNA"/>
</dbReference>
<feature type="domain" description="HAMP" evidence="7">
    <location>
        <begin position="404"/>
        <end position="457"/>
    </location>
</feature>
<reference evidence="8 9" key="1">
    <citation type="submission" date="2020-08" db="EMBL/GenBank/DDBJ databases">
        <title>Genomic Encyclopedia of Type Strains, Phase IV (KMG-IV): sequencing the most valuable type-strain genomes for metagenomic binning, comparative biology and taxonomic classification.</title>
        <authorList>
            <person name="Goeker M."/>
        </authorList>
    </citation>
    <scope>NUCLEOTIDE SEQUENCE [LARGE SCALE GENOMIC DNA]</scope>
    <source>
        <strain evidence="8 9">DSM 103725</strain>
    </source>
</reference>
<keyword evidence="5" id="KW-0175">Coiled coil</keyword>
<dbReference type="Pfam" id="PF00672">
    <property type="entry name" value="HAMP"/>
    <property type="match status" value="1"/>
</dbReference>
<dbReference type="PRINTS" id="PR00260">
    <property type="entry name" value="CHEMTRNSDUCR"/>
</dbReference>
<comment type="caution">
    <text evidence="8">The sequence shown here is derived from an EMBL/GenBank/DDBJ whole genome shotgun (WGS) entry which is preliminary data.</text>
</comment>
<dbReference type="InterPro" id="IPR004090">
    <property type="entry name" value="Chemotax_Me-accpt_rcpt"/>
</dbReference>
<dbReference type="Proteomes" id="UP000541810">
    <property type="component" value="Unassembled WGS sequence"/>
</dbReference>
<accession>A0A7X0H6I8</accession>
<dbReference type="GO" id="GO:0016020">
    <property type="term" value="C:membrane"/>
    <property type="evidence" value="ECO:0007669"/>
    <property type="project" value="UniProtKB-SubCell"/>
</dbReference>
<evidence type="ECO:0000256" key="3">
    <source>
        <dbReference type="ARBA" id="ARBA00029447"/>
    </source>
</evidence>
<keyword evidence="2 4" id="KW-0807">Transducer</keyword>
<dbReference type="Gene3D" id="3.30.450.20">
    <property type="entry name" value="PAS domain"/>
    <property type="match status" value="1"/>
</dbReference>
<keyword evidence="9" id="KW-1185">Reference proteome</keyword>
<dbReference type="GO" id="GO:0006935">
    <property type="term" value="P:chemotaxis"/>
    <property type="evidence" value="ECO:0007669"/>
    <property type="project" value="InterPro"/>
</dbReference>
<dbReference type="PROSITE" id="PS50885">
    <property type="entry name" value="HAMP"/>
    <property type="match status" value="1"/>
</dbReference>
<dbReference type="Gene3D" id="1.10.287.950">
    <property type="entry name" value="Methyl-accepting chemotaxis protein"/>
    <property type="match status" value="1"/>
</dbReference>
<dbReference type="GO" id="GO:0007165">
    <property type="term" value="P:signal transduction"/>
    <property type="evidence" value="ECO:0007669"/>
    <property type="project" value="UniProtKB-KW"/>
</dbReference>
<feature type="domain" description="Methyl-accepting transducer" evidence="6">
    <location>
        <begin position="462"/>
        <end position="698"/>
    </location>
</feature>
<dbReference type="GO" id="GO:0004888">
    <property type="term" value="F:transmembrane signaling receptor activity"/>
    <property type="evidence" value="ECO:0007669"/>
    <property type="project" value="InterPro"/>
</dbReference>
<dbReference type="PROSITE" id="PS50111">
    <property type="entry name" value="CHEMOTAXIS_TRANSDUC_2"/>
    <property type="match status" value="1"/>
</dbReference>
<comment type="similarity">
    <text evidence="3">Belongs to the methyl-accepting chemotaxis (MCP) protein family.</text>
</comment>
<dbReference type="InterPro" id="IPR004089">
    <property type="entry name" value="MCPsignal_dom"/>
</dbReference>
<dbReference type="SUPFAM" id="SSF58104">
    <property type="entry name" value="Methyl-accepting chemotaxis protein (MCP) signaling domain"/>
    <property type="match status" value="1"/>
</dbReference>
<dbReference type="CDD" id="cd06225">
    <property type="entry name" value="HAMP"/>
    <property type="match status" value="1"/>
</dbReference>
<evidence type="ECO:0000256" key="4">
    <source>
        <dbReference type="PROSITE-ProRule" id="PRU00284"/>
    </source>
</evidence>
<dbReference type="RefSeq" id="WP_184677726.1">
    <property type="nucleotide sequence ID" value="NZ_JACHGY010000001.1"/>
</dbReference>
<name>A0A7X0H6I8_9BACT</name>
<evidence type="ECO:0000313" key="9">
    <source>
        <dbReference type="Proteomes" id="UP000541810"/>
    </source>
</evidence>
<dbReference type="Pfam" id="PF00015">
    <property type="entry name" value="MCPsignal"/>
    <property type="match status" value="1"/>
</dbReference>
<feature type="coiled-coil region" evidence="5">
    <location>
        <begin position="445"/>
        <end position="472"/>
    </location>
</feature>
<protein>
    <submittedName>
        <fullName evidence="8">Methyl-accepting chemotaxis protein</fullName>
    </submittedName>
</protein>
<evidence type="ECO:0000256" key="5">
    <source>
        <dbReference type="SAM" id="Coils"/>
    </source>
</evidence>
<dbReference type="PANTHER" id="PTHR32089:SF112">
    <property type="entry name" value="LYSOZYME-LIKE PROTEIN-RELATED"/>
    <property type="match status" value="1"/>
</dbReference>
<evidence type="ECO:0000256" key="1">
    <source>
        <dbReference type="ARBA" id="ARBA00004370"/>
    </source>
</evidence>
<dbReference type="PANTHER" id="PTHR32089">
    <property type="entry name" value="METHYL-ACCEPTING CHEMOTAXIS PROTEIN MCPB"/>
    <property type="match status" value="1"/>
</dbReference>
<sequence>MTIKVKLIVLTVSVGLTSIYVVGAIATARSSEALLYDRKHELEAINYGRQHEIESYFKFIRAQMVNFSQDRGISEAAYHFSEAFKYLDYEIDFDTRPGSDAHRAVAGYYDNQFRPRAEEAGQTYRGAEAYVPRSSAGVALQSWYIANNPHPVGEKLKLDKHDAKVQYNMHHGKYHPQIRRFLESFGYYDIFLFDKKGNLTYSVFKETDYATNFLTGPYKDTNFADAVRSALASNSPGEVFIEDFDFYEPSYGAPAAFISAPVFWNGQLIGCAVFQAPVDNINEIMSGTKGLGETGQSVLLGHDKLLRSNDRFDESATILKGGLDDKAVTAMLAGESGVMQVHDHGKDLLMAFSPLNIEGLEWGIITDIEMKEVVAPSKKLKAELAGIGLGIAILVSLIGYFFSVKLVKPIAPILGRARAIAKGDLSGEALPVKTKDEFGRLTESMNEMSGALRELIQEVAHTSQEVAAASTQIAASSDEIAHGMNEQTAQVHQVSSAVEEMSASIIEVARKSSDAANSAEHSGSVASEGGQVVQETIDGMHAISEAVSASALSVEELGKRGEQIGEIIATINDIADQTNLLALNAAIEAARAGEHGRGFAVVADEVRKLADRTTQATEEISQSISDIQTETTLAVDRMNAGTDQVTTGVNKASAAGESLKQIVASAQDVSSMVRSIAAAAEQQSAASEQVARSVESISAVSQQTADGGKQAARAAGMLSQKAEQLQMLCGQFKL</sequence>
<dbReference type="InterPro" id="IPR003660">
    <property type="entry name" value="HAMP_dom"/>
</dbReference>
<dbReference type="FunFam" id="1.10.287.950:FF:000001">
    <property type="entry name" value="Methyl-accepting chemotaxis sensory transducer"/>
    <property type="match status" value="1"/>
</dbReference>
<organism evidence="8 9">
    <name type="scientific">Algisphaera agarilytica</name>
    <dbReference type="NCBI Taxonomy" id="1385975"/>
    <lineage>
        <taxon>Bacteria</taxon>
        <taxon>Pseudomonadati</taxon>
        <taxon>Planctomycetota</taxon>
        <taxon>Phycisphaerae</taxon>
        <taxon>Phycisphaerales</taxon>
        <taxon>Phycisphaeraceae</taxon>
        <taxon>Algisphaera</taxon>
    </lineage>
</organism>
<dbReference type="SMART" id="SM00304">
    <property type="entry name" value="HAMP"/>
    <property type="match status" value="1"/>
</dbReference>
<dbReference type="CDD" id="cd11386">
    <property type="entry name" value="MCP_signal"/>
    <property type="match status" value="1"/>
</dbReference>
<evidence type="ECO:0000256" key="2">
    <source>
        <dbReference type="ARBA" id="ARBA00023224"/>
    </source>
</evidence>
<comment type="subcellular location">
    <subcellularLocation>
        <location evidence="1">Membrane</location>
    </subcellularLocation>
</comment>
<evidence type="ECO:0000313" key="8">
    <source>
        <dbReference type="EMBL" id="MBB6430193.1"/>
    </source>
</evidence>
<evidence type="ECO:0000259" key="7">
    <source>
        <dbReference type="PROSITE" id="PS50885"/>
    </source>
</evidence>
<dbReference type="AlphaFoldDB" id="A0A7X0H6I8"/>